<reference evidence="4" key="2">
    <citation type="submission" date="2016-04" db="EMBL/GenBank/DDBJ databases">
        <title>Planomonospora sphaerica JCM9374 whole genome shotgun sequence.</title>
        <authorList>
            <person name="Suzuki T."/>
            <person name="Dohra H."/>
            <person name="Kodani S."/>
        </authorList>
    </citation>
    <scope>NUCLEOTIDE SEQUENCE [LARGE SCALE GENOMIC DNA]</scope>
    <source>
        <strain evidence="4">JCM 9374</strain>
    </source>
</reference>
<dbReference type="InterPro" id="IPR050807">
    <property type="entry name" value="TransReg_Diox_bact_type"/>
</dbReference>
<dbReference type="OrthoDB" id="6401124at2"/>
<gene>
    <name evidence="3" type="ORF">PS9374_03732</name>
</gene>
<keyword evidence="1" id="KW-0238">DNA-binding</keyword>
<dbReference type="InterPro" id="IPR001387">
    <property type="entry name" value="Cro/C1-type_HTH"/>
</dbReference>
<accession>A0A171DDM2</accession>
<dbReference type="CDD" id="cd00093">
    <property type="entry name" value="HTH_XRE"/>
    <property type="match status" value="1"/>
</dbReference>
<dbReference type="GO" id="GO:0003677">
    <property type="term" value="F:DNA binding"/>
    <property type="evidence" value="ECO:0007669"/>
    <property type="project" value="UniProtKB-KW"/>
</dbReference>
<reference evidence="3 4" key="1">
    <citation type="journal article" date="2016" name="Genome Announc.">
        <title>Draft Genome Sequence of Planomonospora sphaerica JCM9374, a Rare Actinomycete.</title>
        <authorList>
            <person name="Dohra H."/>
            <person name="Suzuki T."/>
            <person name="Inoue Y."/>
            <person name="Kodani S."/>
        </authorList>
    </citation>
    <scope>NUCLEOTIDE SEQUENCE [LARGE SCALE GENOMIC DNA]</scope>
    <source>
        <strain evidence="3 4">JCM 9374</strain>
    </source>
</reference>
<dbReference type="PANTHER" id="PTHR46797:SF1">
    <property type="entry name" value="METHYLPHOSPHONATE SYNTHASE"/>
    <property type="match status" value="1"/>
</dbReference>
<dbReference type="Proteomes" id="UP000077701">
    <property type="component" value="Unassembled WGS sequence"/>
</dbReference>
<proteinExistence type="predicted"/>
<dbReference type="AlphaFoldDB" id="A0A171DDM2"/>
<keyword evidence="4" id="KW-1185">Reference proteome</keyword>
<evidence type="ECO:0000256" key="1">
    <source>
        <dbReference type="ARBA" id="ARBA00023125"/>
    </source>
</evidence>
<dbReference type="RefSeq" id="WP_068898232.1">
    <property type="nucleotide sequence ID" value="NZ_BDCX01000008.1"/>
</dbReference>
<dbReference type="PROSITE" id="PS50943">
    <property type="entry name" value="HTH_CROC1"/>
    <property type="match status" value="1"/>
</dbReference>
<dbReference type="SMART" id="SM00530">
    <property type="entry name" value="HTH_XRE"/>
    <property type="match status" value="1"/>
</dbReference>
<dbReference type="STRING" id="161355.PS9374_03732"/>
<dbReference type="Pfam" id="PF13560">
    <property type="entry name" value="HTH_31"/>
    <property type="match status" value="1"/>
</dbReference>
<dbReference type="Gene3D" id="1.10.260.40">
    <property type="entry name" value="lambda repressor-like DNA-binding domains"/>
    <property type="match status" value="1"/>
</dbReference>
<evidence type="ECO:0000313" key="3">
    <source>
        <dbReference type="EMBL" id="GAT68071.1"/>
    </source>
</evidence>
<sequence length="99" mass="10859">MSEQGSWRELRDRRMAEPGAAEAYEAARIAYELGRTVRTMREGRGWSQSDLAREAGMTQSAVARFEAGGTIPTLPVLERLARALDADVEVRLTPKAPAA</sequence>
<organism evidence="3 4">
    <name type="scientific">Planomonospora sphaerica</name>
    <dbReference type="NCBI Taxonomy" id="161355"/>
    <lineage>
        <taxon>Bacteria</taxon>
        <taxon>Bacillati</taxon>
        <taxon>Actinomycetota</taxon>
        <taxon>Actinomycetes</taxon>
        <taxon>Streptosporangiales</taxon>
        <taxon>Streptosporangiaceae</taxon>
        <taxon>Planomonospora</taxon>
    </lineage>
</organism>
<dbReference type="PANTHER" id="PTHR46797">
    <property type="entry name" value="HTH-TYPE TRANSCRIPTIONAL REGULATOR"/>
    <property type="match status" value="1"/>
</dbReference>
<dbReference type="GO" id="GO:0003700">
    <property type="term" value="F:DNA-binding transcription factor activity"/>
    <property type="evidence" value="ECO:0007669"/>
    <property type="project" value="TreeGrafter"/>
</dbReference>
<evidence type="ECO:0000259" key="2">
    <source>
        <dbReference type="PROSITE" id="PS50943"/>
    </source>
</evidence>
<dbReference type="SUPFAM" id="SSF47413">
    <property type="entry name" value="lambda repressor-like DNA-binding domains"/>
    <property type="match status" value="1"/>
</dbReference>
<protein>
    <submittedName>
        <fullName evidence="3">XRE family transcriptional regulator</fullName>
    </submittedName>
</protein>
<name>A0A171DDM2_9ACTN</name>
<dbReference type="GO" id="GO:0005829">
    <property type="term" value="C:cytosol"/>
    <property type="evidence" value="ECO:0007669"/>
    <property type="project" value="TreeGrafter"/>
</dbReference>
<comment type="caution">
    <text evidence="3">The sequence shown here is derived from an EMBL/GenBank/DDBJ whole genome shotgun (WGS) entry which is preliminary data.</text>
</comment>
<evidence type="ECO:0000313" key="4">
    <source>
        <dbReference type="Proteomes" id="UP000077701"/>
    </source>
</evidence>
<dbReference type="EMBL" id="BDCX01000008">
    <property type="protein sequence ID" value="GAT68071.1"/>
    <property type="molecule type" value="Genomic_DNA"/>
</dbReference>
<dbReference type="InterPro" id="IPR010982">
    <property type="entry name" value="Lambda_DNA-bd_dom_sf"/>
</dbReference>
<feature type="domain" description="HTH cro/C1-type" evidence="2">
    <location>
        <begin position="37"/>
        <end position="91"/>
    </location>
</feature>